<dbReference type="InterPro" id="IPR000847">
    <property type="entry name" value="LysR_HTH_N"/>
</dbReference>
<dbReference type="PANTHER" id="PTHR30537:SF5">
    <property type="entry name" value="HTH-TYPE TRANSCRIPTIONAL ACTIVATOR TTDR-RELATED"/>
    <property type="match status" value="1"/>
</dbReference>
<evidence type="ECO:0000256" key="1">
    <source>
        <dbReference type="ARBA" id="ARBA00009437"/>
    </source>
</evidence>
<dbReference type="PROSITE" id="PS50931">
    <property type="entry name" value="HTH_LYSR"/>
    <property type="match status" value="1"/>
</dbReference>
<protein>
    <submittedName>
        <fullName evidence="6">LysR family transcriptional regulator</fullName>
    </submittedName>
</protein>
<proteinExistence type="inferred from homology"/>
<dbReference type="Gene3D" id="1.10.10.10">
    <property type="entry name" value="Winged helix-like DNA-binding domain superfamily/Winged helix DNA-binding domain"/>
    <property type="match status" value="1"/>
</dbReference>
<dbReference type="InterPro" id="IPR058163">
    <property type="entry name" value="LysR-type_TF_proteobact-type"/>
</dbReference>
<dbReference type="PANTHER" id="PTHR30537">
    <property type="entry name" value="HTH-TYPE TRANSCRIPTIONAL REGULATOR"/>
    <property type="match status" value="1"/>
</dbReference>
<keyword evidence="3" id="KW-0238">DNA-binding</keyword>
<dbReference type="Pfam" id="PF00126">
    <property type="entry name" value="HTH_1"/>
    <property type="match status" value="1"/>
</dbReference>
<evidence type="ECO:0000256" key="2">
    <source>
        <dbReference type="ARBA" id="ARBA00023015"/>
    </source>
</evidence>
<name>A0ABW2QXZ4_9NEIS</name>
<evidence type="ECO:0000256" key="4">
    <source>
        <dbReference type="ARBA" id="ARBA00023163"/>
    </source>
</evidence>
<dbReference type="CDD" id="cd08422">
    <property type="entry name" value="PBP2_CrgA_like"/>
    <property type="match status" value="1"/>
</dbReference>
<evidence type="ECO:0000259" key="5">
    <source>
        <dbReference type="PROSITE" id="PS50931"/>
    </source>
</evidence>
<dbReference type="InterPro" id="IPR005119">
    <property type="entry name" value="LysR_subst-bd"/>
</dbReference>
<dbReference type="SUPFAM" id="SSF53850">
    <property type="entry name" value="Periplasmic binding protein-like II"/>
    <property type="match status" value="1"/>
</dbReference>
<dbReference type="RefSeq" id="WP_380187963.1">
    <property type="nucleotide sequence ID" value="NZ_JBHTBQ010000018.1"/>
</dbReference>
<gene>
    <name evidence="6" type="ORF">ACFQNF_10620</name>
</gene>
<dbReference type="EMBL" id="JBHTBQ010000018">
    <property type="protein sequence ID" value="MFC7420338.1"/>
    <property type="molecule type" value="Genomic_DNA"/>
</dbReference>
<keyword evidence="2" id="KW-0805">Transcription regulation</keyword>
<reference evidence="7" key="1">
    <citation type="journal article" date="2019" name="Int. J. Syst. Evol. Microbiol.">
        <title>The Global Catalogue of Microorganisms (GCM) 10K type strain sequencing project: providing services to taxonomists for standard genome sequencing and annotation.</title>
        <authorList>
            <consortium name="The Broad Institute Genomics Platform"/>
            <consortium name="The Broad Institute Genome Sequencing Center for Infectious Disease"/>
            <person name="Wu L."/>
            <person name="Ma J."/>
        </authorList>
    </citation>
    <scope>NUCLEOTIDE SEQUENCE [LARGE SCALE GENOMIC DNA]</scope>
    <source>
        <strain evidence="7">CCUG 62945</strain>
    </source>
</reference>
<comment type="caution">
    <text evidence="6">The sequence shown here is derived from an EMBL/GenBank/DDBJ whole genome shotgun (WGS) entry which is preliminary data.</text>
</comment>
<dbReference type="InterPro" id="IPR036390">
    <property type="entry name" value="WH_DNA-bd_sf"/>
</dbReference>
<dbReference type="InterPro" id="IPR036388">
    <property type="entry name" value="WH-like_DNA-bd_sf"/>
</dbReference>
<accession>A0ABW2QXZ4</accession>
<evidence type="ECO:0000256" key="3">
    <source>
        <dbReference type="ARBA" id="ARBA00023125"/>
    </source>
</evidence>
<evidence type="ECO:0000313" key="7">
    <source>
        <dbReference type="Proteomes" id="UP001596473"/>
    </source>
</evidence>
<feature type="domain" description="HTH lysR-type" evidence="5">
    <location>
        <begin position="5"/>
        <end position="62"/>
    </location>
</feature>
<comment type="similarity">
    <text evidence="1">Belongs to the LysR transcriptional regulatory family.</text>
</comment>
<dbReference type="Proteomes" id="UP001596473">
    <property type="component" value="Unassembled WGS sequence"/>
</dbReference>
<keyword evidence="4" id="KW-0804">Transcription</keyword>
<organism evidence="6 7">
    <name type="scientific">Iodobacter arcticus</name>
    <dbReference type="NCBI Taxonomy" id="590593"/>
    <lineage>
        <taxon>Bacteria</taxon>
        <taxon>Pseudomonadati</taxon>
        <taxon>Pseudomonadota</taxon>
        <taxon>Betaproteobacteria</taxon>
        <taxon>Neisseriales</taxon>
        <taxon>Chitinibacteraceae</taxon>
        <taxon>Iodobacter</taxon>
    </lineage>
</organism>
<dbReference type="Pfam" id="PF03466">
    <property type="entry name" value="LysR_substrate"/>
    <property type="match status" value="1"/>
</dbReference>
<sequence>MKTILPPDALLAFDALARAGSFTAAADQLGCTKSHVSQSVKRLEAELATVLVFRTTRRVTLTEAGMRLAAHAATLREMLQQSRLEIESLQAKVEGPLRISATQTFGQVILSPILAEFSLQYPCLRIELDTDHRLKNPAAEGIDFCIRTRSVGDENLVARHLGLSQNRAYASPNYLAQAGRLEHPCDLTSHRVLFELDQEQTGSWLLECEGKIAQVELHSSLLIDSLASIASATVAGYGVALLPSYAATPYIQQGLLQEVLPGWLQAPCPFFLVYPYRHPLPKKYEAFIQFVVPRIQAHLQRSLDEVTSE</sequence>
<evidence type="ECO:0000313" key="6">
    <source>
        <dbReference type="EMBL" id="MFC7420338.1"/>
    </source>
</evidence>
<keyword evidence="7" id="KW-1185">Reference proteome</keyword>
<dbReference type="Gene3D" id="3.40.190.290">
    <property type="match status" value="1"/>
</dbReference>
<dbReference type="SUPFAM" id="SSF46785">
    <property type="entry name" value="Winged helix' DNA-binding domain"/>
    <property type="match status" value="1"/>
</dbReference>